<accession>A0ABD3LNS7</accession>
<dbReference type="Pfam" id="PF02142">
    <property type="entry name" value="MGS"/>
    <property type="match status" value="1"/>
</dbReference>
<keyword evidence="4" id="KW-0808">Transferase</keyword>
<dbReference type="InterPro" id="IPR011607">
    <property type="entry name" value="MGS-like_dom"/>
</dbReference>
<evidence type="ECO:0000256" key="1">
    <source>
        <dbReference type="ARBA" id="ARBA00004844"/>
    </source>
</evidence>
<evidence type="ECO:0000259" key="9">
    <source>
        <dbReference type="SMART" id="SM00851"/>
    </source>
</evidence>
<organism evidence="10 11">
    <name type="scientific">Eucalyptus globulus</name>
    <name type="common">Tasmanian blue gum</name>
    <dbReference type="NCBI Taxonomy" id="34317"/>
    <lineage>
        <taxon>Eukaryota</taxon>
        <taxon>Viridiplantae</taxon>
        <taxon>Streptophyta</taxon>
        <taxon>Embryophyta</taxon>
        <taxon>Tracheophyta</taxon>
        <taxon>Spermatophyta</taxon>
        <taxon>Magnoliopsida</taxon>
        <taxon>eudicotyledons</taxon>
        <taxon>Gunneridae</taxon>
        <taxon>Pentapetalae</taxon>
        <taxon>rosids</taxon>
        <taxon>malvids</taxon>
        <taxon>Myrtales</taxon>
        <taxon>Myrtaceae</taxon>
        <taxon>Myrtoideae</taxon>
        <taxon>Eucalypteae</taxon>
        <taxon>Eucalyptus</taxon>
    </lineage>
</organism>
<feature type="region of interest" description="Disordered" evidence="8">
    <location>
        <begin position="458"/>
        <end position="482"/>
    </location>
</feature>
<dbReference type="SUPFAM" id="SSF53927">
    <property type="entry name" value="Cytidine deaminase-like"/>
    <property type="match status" value="1"/>
</dbReference>
<name>A0ABD3LNS7_EUCGL</name>
<dbReference type="SMART" id="SM00851">
    <property type="entry name" value="MGS"/>
    <property type="match status" value="1"/>
</dbReference>
<evidence type="ECO:0000313" key="11">
    <source>
        <dbReference type="Proteomes" id="UP001634007"/>
    </source>
</evidence>
<dbReference type="AlphaFoldDB" id="A0ABD3LNS7"/>
<evidence type="ECO:0000256" key="4">
    <source>
        <dbReference type="ARBA" id="ARBA00022679"/>
    </source>
</evidence>
<dbReference type="SUPFAM" id="SSF52335">
    <property type="entry name" value="Methylglyoxal synthase-like"/>
    <property type="match status" value="1"/>
</dbReference>
<dbReference type="InterPro" id="IPR002695">
    <property type="entry name" value="PurH-like"/>
</dbReference>
<keyword evidence="11" id="KW-1185">Reference proteome</keyword>
<dbReference type="PANTHER" id="PTHR11692:SF0">
    <property type="entry name" value="BIFUNCTIONAL PURINE BIOSYNTHESIS PROTEIN ATIC"/>
    <property type="match status" value="1"/>
</dbReference>
<dbReference type="EMBL" id="JBJKBG010000001">
    <property type="protein sequence ID" value="KAL3753440.1"/>
    <property type="molecule type" value="Genomic_DNA"/>
</dbReference>
<dbReference type="InterPro" id="IPR016193">
    <property type="entry name" value="Cytidine_deaminase-like"/>
</dbReference>
<evidence type="ECO:0000256" key="8">
    <source>
        <dbReference type="SAM" id="MobiDB-lite"/>
    </source>
</evidence>
<comment type="caution">
    <text evidence="10">The sequence shown here is derived from an EMBL/GenBank/DDBJ whole genome shotgun (WGS) entry which is preliminary data.</text>
</comment>
<proteinExistence type="inferred from homology"/>
<dbReference type="Proteomes" id="UP001634007">
    <property type="component" value="Unassembled WGS sequence"/>
</dbReference>
<comment type="similarity">
    <text evidence="3">Belongs to the PurH family.</text>
</comment>
<evidence type="ECO:0000313" key="10">
    <source>
        <dbReference type="EMBL" id="KAL3753440.1"/>
    </source>
</evidence>
<dbReference type="Gene3D" id="3.40.140.20">
    <property type="match status" value="1"/>
</dbReference>
<sequence>MLGSPAASTSSAATAAAAASFRSSLLHFSTIHRARTCPSTSQPVEIPAQFVHLIKFLFSFRTCGVCSTSIVFVVTRYSSPIKAMAAEAEILSVPDKELRPSSPRGKQALISLSDKTDLLFLEKASRNWGEDFTLHTSLVYTVVSTGGTTSALENAGLSVTKVEQLTCFPEMLDGHIKTLHPHIRGGNFARRDQQHHMENVDIGGPATTRAATKFCRKLSWKAFQRVASYDSAVLEWLWRQTTGVLFVTVKIPSRRLHVDKSLAEVNGGGIATAIQHHGKISLSFVVNYVLMLPEMSYNYLDADASSNYVSQFSDPTCVAVKHKNPCGVASGGDILEACRLAVKAQLMAKLECSMRLVAPKYSKKGLEVFHGKSKTLRILEAKKNENGKLSLRQVGGRWLAQDSDNFTPADIRFNAVSGTAPQDSELEDAKFAWLCVEHIEYTHAPSFNIPGAITQRKTKGGKARDTRRVGGFGGRECSGGDW</sequence>
<evidence type="ECO:0000256" key="3">
    <source>
        <dbReference type="ARBA" id="ARBA00007667"/>
    </source>
</evidence>
<evidence type="ECO:0000256" key="6">
    <source>
        <dbReference type="ARBA" id="ARBA00022801"/>
    </source>
</evidence>
<dbReference type="GO" id="GO:0006164">
    <property type="term" value="P:purine nucleotide biosynthetic process"/>
    <property type="evidence" value="ECO:0007669"/>
    <property type="project" value="UniProtKB-KW"/>
</dbReference>
<dbReference type="InterPro" id="IPR024051">
    <property type="entry name" value="AICAR_Tfase_dup_dom_sf"/>
</dbReference>
<comment type="pathway">
    <text evidence="2">Purine metabolism; IMP biosynthesis via de novo pathway; 5-formamido-1-(5-phospho-D-ribosyl)imidazole-4-carboxamide from 5-amino-1-(5-phospho-D-ribosyl)imidazole-4-carboxamide (10-formyl THF route): step 1/1.</text>
</comment>
<dbReference type="InterPro" id="IPR036914">
    <property type="entry name" value="MGS-like_dom_sf"/>
</dbReference>
<dbReference type="PANTHER" id="PTHR11692">
    <property type="entry name" value="BIFUNCTIONAL PURINE BIOSYNTHESIS PROTEIN PURH"/>
    <property type="match status" value="1"/>
</dbReference>
<dbReference type="GO" id="GO:0016787">
    <property type="term" value="F:hydrolase activity"/>
    <property type="evidence" value="ECO:0007669"/>
    <property type="project" value="UniProtKB-KW"/>
</dbReference>
<evidence type="ECO:0000256" key="2">
    <source>
        <dbReference type="ARBA" id="ARBA00004954"/>
    </source>
</evidence>
<keyword evidence="6" id="KW-0378">Hydrolase</keyword>
<feature type="domain" description="MGS-like" evidence="9">
    <location>
        <begin position="128"/>
        <end position="206"/>
    </location>
</feature>
<comment type="pathway">
    <text evidence="1">Purine metabolism; IMP biosynthesis via de novo pathway; IMP from 5-formamido-1-(5-phospho-D-ribosyl)imidazole-4-carboxamide: step 1/1.</text>
</comment>
<dbReference type="Pfam" id="PF01808">
    <property type="entry name" value="AICARFT_IMPCHas"/>
    <property type="match status" value="2"/>
</dbReference>
<dbReference type="Gene3D" id="3.40.50.1380">
    <property type="entry name" value="Methylglyoxal synthase-like domain"/>
    <property type="match status" value="1"/>
</dbReference>
<reference evidence="10 11" key="1">
    <citation type="submission" date="2024-11" db="EMBL/GenBank/DDBJ databases">
        <title>Chromosome-level genome assembly of Eucalyptus globulus Labill. provides insights into its genome evolution.</title>
        <authorList>
            <person name="Li X."/>
        </authorList>
    </citation>
    <scope>NUCLEOTIDE SEQUENCE [LARGE SCALE GENOMIC DNA]</scope>
    <source>
        <strain evidence="10">CL2024</strain>
        <tissue evidence="10">Fresh tender leaves</tissue>
    </source>
</reference>
<evidence type="ECO:0000256" key="5">
    <source>
        <dbReference type="ARBA" id="ARBA00022755"/>
    </source>
</evidence>
<keyword evidence="7" id="KW-0511">Multifunctional enzyme</keyword>
<gene>
    <name evidence="10" type="ORF">ACJRO7_000785</name>
</gene>
<protein>
    <recommendedName>
        <fullName evidence="9">MGS-like domain-containing protein</fullName>
    </recommendedName>
</protein>
<feature type="compositionally biased region" description="Gly residues" evidence="8">
    <location>
        <begin position="470"/>
        <end position="482"/>
    </location>
</feature>
<keyword evidence="5" id="KW-0658">Purine biosynthesis</keyword>
<evidence type="ECO:0000256" key="7">
    <source>
        <dbReference type="ARBA" id="ARBA00023268"/>
    </source>
</evidence>
<dbReference type="SMART" id="SM00798">
    <property type="entry name" value="AICARFT_IMPCHas"/>
    <property type="match status" value="1"/>
</dbReference>
<dbReference type="GO" id="GO:0016740">
    <property type="term" value="F:transferase activity"/>
    <property type="evidence" value="ECO:0007669"/>
    <property type="project" value="UniProtKB-KW"/>
</dbReference>